<dbReference type="AlphaFoldDB" id="A0A0V1GAG7"/>
<organism evidence="1 2">
    <name type="scientific">Trichinella zimbabwensis</name>
    <dbReference type="NCBI Taxonomy" id="268475"/>
    <lineage>
        <taxon>Eukaryota</taxon>
        <taxon>Metazoa</taxon>
        <taxon>Ecdysozoa</taxon>
        <taxon>Nematoda</taxon>
        <taxon>Enoplea</taxon>
        <taxon>Dorylaimia</taxon>
        <taxon>Trichinellida</taxon>
        <taxon>Trichinellidae</taxon>
        <taxon>Trichinella</taxon>
    </lineage>
</organism>
<dbReference type="Proteomes" id="UP000055024">
    <property type="component" value="Unassembled WGS sequence"/>
</dbReference>
<evidence type="ECO:0000313" key="1">
    <source>
        <dbReference type="EMBL" id="KRY95138.1"/>
    </source>
</evidence>
<protein>
    <submittedName>
        <fullName evidence="1">Uncharacterized protein</fullName>
    </submittedName>
</protein>
<name>A0A0V1GAG7_9BILA</name>
<sequence length="53" mass="6092">MTSSTQLQHVPAPQGPFWRRVERVMTPIDMLTSKVKTHETSTLHKELQATKEC</sequence>
<reference evidence="1 2" key="1">
    <citation type="submission" date="2015-01" db="EMBL/GenBank/DDBJ databases">
        <title>Evolution of Trichinella species and genotypes.</title>
        <authorList>
            <person name="Korhonen P.K."/>
            <person name="Edoardo P."/>
            <person name="Giuseppe L.R."/>
            <person name="Gasser R.B."/>
        </authorList>
    </citation>
    <scope>NUCLEOTIDE SEQUENCE [LARGE SCALE GENOMIC DNA]</scope>
    <source>
        <strain evidence="1">ISS1029</strain>
    </source>
</reference>
<evidence type="ECO:0000313" key="2">
    <source>
        <dbReference type="Proteomes" id="UP000055024"/>
    </source>
</evidence>
<accession>A0A0V1GAG7</accession>
<comment type="caution">
    <text evidence="1">The sequence shown here is derived from an EMBL/GenBank/DDBJ whole genome shotgun (WGS) entry which is preliminary data.</text>
</comment>
<gene>
    <name evidence="1" type="ORF">T11_12865</name>
</gene>
<proteinExistence type="predicted"/>
<dbReference type="EMBL" id="JYDP01004127">
    <property type="protein sequence ID" value="KRY95138.1"/>
    <property type="molecule type" value="Genomic_DNA"/>
</dbReference>
<keyword evidence="2" id="KW-1185">Reference proteome</keyword>